<comment type="subcellular location">
    <subcellularLocation>
        <location evidence="1">Membrane</location>
        <topology evidence="1">Multi-pass membrane protein</topology>
    </subcellularLocation>
</comment>
<feature type="transmembrane region" description="Helical" evidence="8">
    <location>
        <begin position="303"/>
        <end position="326"/>
    </location>
</feature>
<evidence type="ECO:0000256" key="8">
    <source>
        <dbReference type="SAM" id="Phobius"/>
    </source>
</evidence>
<dbReference type="Pfam" id="PF03845">
    <property type="entry name" value="Spore_permease"/>
    <property type="match status" value="1"/>
</dbReference>
<evidence type="ECO:0000256" key="4">
    <source>
        <dbReference type="ARBA" id="ARBA00022544"/>
    </source>
</evidence>
<keyword evidence="10" id="KW-1185">Reference proteome</keyword>
<organism evidence="9 10">
    <name type="scientific">Cytobacillus mangrovibacter</name>
    <dbReference type="NCBI Taxonomy" id="3299024"/>
    <lineage>
        <taxon>Bacteria</taxon>
        <taxon>Bacillati</taxon>
        <taxon>Bacillota</taxon>
        <taxon>Bacilli</taxon>
        <taxon>Bacillales</taxon>
        <taxon>Bacillaceae</taxon>
        <taxon>Cytobacillus</taxon>
    </lineage>
</organism>
<gene>
    <name evidence="9" type="ORF">ACFYKT_12460</name>
</gene>
<evidence type="ECO:0000256" key="5">
    <source>
        <dbReference type="ARBA" id="ARBA00022692"/>
    </source>
</evidence>
<reference evidence="9 10" key="1">
    <citation type="submission" date="2024-08" db="EMBL/GenBank/DDBJ databases">
        <title>Two novel Cytobacillus novel species.</title>
        <authorList>
            <person name="Liu G."/>
        </authorList>
    </citation>
    <scope>NUCLEOTIDE SEQUENCE [LARGE SCALE GENOMIC DNA]</scope>
    <source>
        <strain evidence="9 10">FJAT-53684</strain>
    </source>
</reference>
<feature type="transmembrane region" description="Helical" evidence="8">
    <location>
        <begin position="12"/>
        <end position="31"/>
    </location>
</feature>
<dbReference type="NCBIfam" id="TIGR00912">
    <property type="entry name" value="2A0309"/>
    <property type="match status" value="1"/>
</dbReference>
<dbReference type="RefSeq" id="WP_389220333.1">
    <property type="nucleotide sequence ID" value="NZ_JBIACJ010000006.1"/>
</dbReference>
<evidence type="ECO:0000256" key="1">
    <source>
        <dbReference type="ARBA" id="ARBA00004141"/>
    </source>
</evidence>
<dbReference type="InterPro" id="IPR004761">
    <property type="entry name" value="Spore_GerAB"/>
</dbReference>
<protein>
    <submittedName>
        <fullName evidence="9">Endospore germination permease</fullName>
    </submittedName>
</protein>
<evidence type="ECO:0000256" key="6">
    <source>
        <dbReference type="ARBA" id="ARBA00022989"/>
    </source>
</evidence>
<comment type="similarity">
    <text evidence="2">Belongs to the amino acid-polyamine-organocation (APC) superfamily. Spore germination protein (SGP) (TC 2.A.3.9) family.</text>
</comment>
<feature type="transmembrane region" description="Helical" evidence="8">
    <location>
        <begin position="269"/>
        <end position="291"/>
    </location>
</feature>
<dbReference type="EMBL" id="JBIACJ010000006">
    <property type="protein sequence ID" value="MFE8697148.1"/>
    <property type="molecule type" value="Genomic_DNA"/>
</dbReference>
<keyword evidence="7 8" id="KW-0472">Membrane</keyword>
<feature type="transmembrane region" description="Helical" evidence="8">
    <location>
        <begin position="332"/>
        <end position="354"/>
    </location>
</feature>
<dbReference type="Gene3D" id="1.20.1740.10">
    <property type="entry name" value="Amino acid/polyamine transporter I"/>
    <property type="match status" value="1"/>
</dbReference>
<feature type="transmembrane region" description="Helical" evidence="8">
    <location>
        <begin position="183"/>
        <end position="201"/>
    </location>
</feature>
<feature type="transmembrane region" description="Helical" evidence="8">
    <location>
        <begin position="118"/>
        <end position="137"/>
    </location>
</feature>
<dbReference type="PANTHER" id="PTHR34975">
    <property type="entry name" value="SPORE GERMINATION PROTEIN A2"/>
    <property type="match status" value="1"/>
</dbReference>
<evidence type="ECO:0000256" key="7">
    <source>
        <dbReference type="ARBA" id="ARBA00023136"/>
    </source>
</evidence>
<dbReference type="Proteomes" id="UP001601058">
    <property type="component" value="Unassembled WGS sequence"/>
</dbReference>
<keyword evidence="3" id="KW-0813">Transport</keyword>
<keyword evidence="4" id="KW-0309">Germination</keyword>
<evidence type="ECO:0000313" key="9">
    <source>
        <dbReference type="EMBL" id="MFE8697148.1"/>
    </source>
</evidence>
<evidence type="ECO:0000256" key="3">
    <source>
        <dbReference type="ARBA" id="ARBA00022448"/>
    </source>
</evidence>
<dbReference type="PANTHER" id="PTHR34975:SF2">
    <property type="entry name" value="SPORE GERMINATION PROTEIN A2"/>
    <property type="match status" value="1"/>
</dbReference>
<keyword evidence="5 8" id="KW-0812">Transmembrane</keyword>
<keyword evidence="6 8" id="KW-1133">Transmembrane helix</keyword>
<evidence type="ECO:0000313" key="10">
    <source>
        <dbReference type="Proteomes" id="UP001601058"/>
    </source>
</evidence>
<proteinExistence type="inferred from homology"/>
<accession>A0ABW6K2M1</accession>
<feature type="transmembrane region" description="Helical" evidence="8">
    <location>
        <begin position="213"/>
        <end position="236"/>
    </location>
</feature>
<feature type="transmembrane region" description="Helical" evidence="8">
    <location>
        <begin position="77"/>
        <end position="98"/>
    </location>
</feature>
<feature type="transmembrane region" description="Helical" evidence="8">
    <location>
        <begin position="144"/>
        <end position="163"/>
    </location>
</feature>
<sequence>MNISVKQFTILVVMYTWGSAVLLIPSALATFAKSNAWISSLLGLLFGLLLIFLYVKISAVYPDKTFIELNRVVFGRWIGTIISILILFPIFLLSAGILREIGDFFTTQVIIETPIEVIHIFTLITAIYCIRAGLEVISRTCEIFFPWIVLFLIILIIFLIPEMEIRNISPNFARGIGPILGAAYPYISIPYCQLVVFLMILPNVNNASKARKSFFLGVILGSLGITLITIMCLGVLGHDFTSRNMYPTYVLGKMVKIGGIIERVEVLVAISWILSTFFKFVVSSYALLLGIAQVLKLNDYRVLVFPISFLLLVYSMVSYPNIVYFMEVIYKMWTPYALTVFGLLPLFVLIAANVKKKISN</sequence>
<comment type="caution">
    <text evidence="9">The sequence shown here is derived from an EMBL/GenBank/DDBJ whole genome shotgun (WGS) entry which is preliminary data.</text>
</comment>
<feature type="transmembrane region" description="Helical" evidence="8">
    <location>
        <begin position="37"/>
        <end position="57"/>
    </location>
</feature>
<evidence type="ECO:0000256" key="2">
    <source>
        <dbReference type="ARBA" id="ARBA00007998"/>
    </source>
</evidence>
<name>A0ABW6K2M1_9BACI</name>